<gene>
    <name evidence="2" type="ORF">QBC47DRAFT_15413</name>
</gene>
<feature type="region of interest" description="Disordered" evidence="1">
    <location>
        <begin position="259"/>
        <end position="322"/>
    </location>
</feature>
<protein>
    <recommendedName>
        <fullName evidence="4">DNA (cytosine-5)-methyltransferase 1 replication foci domain-containing protein</fullName>
    </recommendedName>
</protein>
<evidence type="ECO:0000313" key="2">
    <source>
        <dbReference type="EMBL" id="KAK1760827.1"/>
    </source>
</evidence>
<reference evidence="2" key="1">
    <citation type="submission" date="2023-06" db="EMBL/GenBank/DDBJ databases">
        <title>Genome-scale phylogeny and comparative genomics of the fungal order Sordariales.</title>
        <authorList>
            <consortium name="Lawrence Berkeley National Laboratory"/>
            <person name="Hensen N."/>
            <person name="Bonometti L."/>
            <person name="Westerberg I."/>
            <person name="Brannstrom I.O."/>
            <person name="Guillou S."/>
            <person name="Cros-Aarteil S."/>
            <person name="Calhoun S."/>
            <person name="Haridas S."/>
            <person name="Kuo A."/>
            <person name="Mondo S."/>
            <person name="Pangilinan J."/>
            <person name="Riley R."/>
            <person name="Labutti K."/>
            <person name="Andreopoulos B."/>
            <person name="Lipzen A."/>
            <person name="Chen C."/>
            <person name="Yanf M."/>
            <person name="Daum C."/>
            <person name="Ng V."/>
            <person name="Clum A."/>
            <person name="Steindorff A."/>
            <person name="Ohm R."/>
            <person name="Martin F."/>
            <person name="Silar P."/>
            <person name="Natvig D."/>
            <person name="Lalanne C."/>
            <person name="Gautier V."/>
            <person name="Ament-Velasquez S.L."/>
            <person name="Kruys A."/>
            <person name="Hutchinson M.I."/>
            <person name="Powell A.J."/>
            <person name="Barry K."/>
            <person name="Miller A.N."/>
            <person name="Grigoriev I.V."/>
            <person name="Debuchy R."/>
            <person name="Gladieux P."/>
            <person name="Thoren M.H."/>
            <person name="Johannesson H."/>
        </authorList>
    </citation>
    <scope>NUCLEOTIDE SEQUENCE</scope>
    <source>
        <strain evidence="2">PSN4</strain>
    </source>
</reference>
<dbReference type="AlphaFoldDB" id="A0AAJ0FB79"/>
<comment type="caution">
    <text evidence="2">The sequence shown here is derived from an EMBL/GenBank/DDBJ whole genome shotgun (WGS) entry which is preliminary data.</text>
</comment>
<dbReference type="Proteomes" id="UP001239445">
    <property type="component" value="Unassembled WGS sequence"/>
</dbReference>
<evidence type="ECO:0000313" key="3">
    <source>
        <dbReference type="Proteomes" id="UP001239445"/>
    </source>
</evidence>
<name>A0AAJ0FB79_9PEZI</name>
<feature type="region of interest" description="Disordered" evidence="1">
    <location>
        <begin position="457"/>
        <end position="492"/>
    </location>
</feature>
<feature type="compositionally biased region" description="Acidic residues" evidence="1">
    <location>
        <begin position="560"/>
        <end position="575"/>
    </location>
</feature>
<dbReference type="EMBL" id="MU839827">
    <property type="protein sequence ID" value="KAK1760827.1"/>
    <property type="molecule type" value="Genomic_DNA"/>
</dbReference>
<feature type="region of interest" description="Disordered" evidence="1">
    <location>
        <begin position="522"/>
        <end position="587"/>
    </location>
</feature>
<keyword evidence="3" id="KW-1185">Reference proteome</keyword>
<accession>A0AAJ0FB79</accession>
<proteinExistence type="predicted"/>
<sequence>MGRPRKSLSAAATTALSRAKETDVLRVAPDGDDKPEFVLTDAVIYEKDGVTIGNPLFVDRKEVGPMVVRGRLEVNVSDEDGRAEDITACLLRPASREPIDIEIPISNEYAIGYNKPGDGYKDIIPCLWVSGQAGWYEIRPSPLYEAMYLEICEAITIYYEALILHESYRIECNKYQAKLKKKSKSSPVPSPPTPPTERDVFFAYAAAAGDGVTEAETEARYVKWAFFLVRQLMKTEEFDWKDTPFSDWLHKRVAMLPRNSFPRAAPPPLHKARRAGGVFEDDSESDSEAPSEPSRSRRGRKPKATQNVSTASSSSHSLANLPIRKSRGDGIVESPVPIPQHYLAAQNPAPFVPSTSTDQSTVDVLLGVLDEIASEKNPMKVKPKTIHTQVYLKCRISNYNAPPEVMAFFSKELLPRLRSEWKGTPYHAWLLEASSGPLVLEHTTRQQLEHLQLVRRLKSAPRQTQPARITNEFFPSRASTSKSRLGEDSEDDAARLVAVGRGRGAGKNAGLRPRVSKKRLASELDLDSASDVSGRRGRKSAKMSHVPSEELEDHGMETSEQSDEESALDTDEESADVVFPDPPPPGSVRVVVRAERIPTMSPAGPNGTWACEEEGCNYVVREADGREGQRLIQEHFAQHEDRADRLKLAVEESRSRGHLPIDHLLEKIQAAGKRAIEKKNGQLNDQPLPAPIKRRLLF</sequence>
<feature type="compositionally biased region" description="Acidic residues" evidence="1">
    <location>
        <begin position="279"/>
        <end position="289"/>
    </location>
</feature>
<evidence type="ECO:0000256" key="1">
    <source>
        <dbReference type="SAM" id="MobiDB-lite"/>
    </source>
</evidence>
<evidence type="ECO:0008006" key="4">
    <source>
        <dbReference type="Google" id="ProtNLM"/>
    </source>
</evidence>
<organism evidence="2 3">
    <name type="scientific">Echria macrotheca</name>
    <dbReference type="NCBI Taxonomy" id="438768"/>
    <lineage>
        <taxon>Eukaryota</taxon>
        <taxon>Fungi</taxon>
        <taxon>Dikarya</taxon>
        <taxon>Ascomycota</taxon>
        <taxon>Pezizomycotina</taxon>
        <taxon>Sordariomycetes</taxon>
        <taxon>Sordariomycetidae</taxon>
        <taxon>Sordariales</taxon>
        <taxon>Schizotheciaceae</taxon>
        <taxon>Echria</taxon>
    </lineage>
</organism>